<gene>
    <name evidence="4" type="ORF">IFE08_08610</name>
</gene>
<dbReference type="Pfam" id="PF07719">
    <property type="entry name" value="TPR_2"/>
    <property type="match status" value="1"/>
</dbReference>
<evidence type="ECO:0000313" key="4">
    <source>
        <dbReference type="EMBL" id="QOW59923.1"/>
    </source>
</evidence>
<keyword evidence="1" id="KW-0677">Repeat</keyword>
<dbReference type="PANTHER" id="PTHR44858:SF1">
    <property type="entry name" value="UDP-N-ACETYLGLUCOSAMINE--PEPTIDE N-ACETYLGLUCOSAMINYLTRANSFERASE SPINDLY-RELATED"/>
    <property type="match status" value="1"/>
</dbReference>
<dbReference type="InterPro" id="IPR011990">
    <property type="entry name" value="TPR-like_helical_dom_sf"/>
</dbReference>
<evidence type="ECO:0000313" key="5">
    <source>
        <dbReference type="Proteomes" id="UP000593915"/>
    </source>
</evidence>
<keyword evidence="2 3" id="KW-0802">TPR repeat</keyword>
<evidence type="ECO:0000256" key="1">
    <source>
        <dbReference type="ARBA" id="ARBA00022737"/>
    </source>
</evidence>
<proteinExistence type="predicted"/>
<dbReference type="InterPro" id="IPR013105">
    <property type="entry name" value="TPR_2"/>
</dbReference>
<dbReference type="PROSITE" id="PS51257">
    <property type="entry name" value="PROKAR_LIPOPROTEIN"/>
    <property type="match status" value="1"/>
</dbReference>
<dbReference type="InterPro" id="IPR019734">
    <property type="entry name" value="TPR_rpt"/>
</dbReference>
<dbReference type="Pfam" id="PF13432">
    <property type="entry name" value="TPR_16"/>
    <property type="match status" value="1"/>
</dbReference>
<sequence>MKKRILFLVVAAFSLAFFSGCNYNNRIKRLQELEEGVSRPTTEEELKEAIKKYERRVEDIIIAEGRIGIWYKILGSRYMDQKMYKKALTCFQSALEYYPENQNLFYQTGLAASLVAKNALDFDLSGTDIEKKRYYALAVSSYTRAIEIDPKYSKAIYALSVLYLFELNKPYEAIPLLESVVEREQKPIQHLLLLGRAYYVTGNNEKAVEMYEKVLSLTSSAEKKAEAENNIKLIKERMNSGN</sequence>
<evidence type="ECO:0000256" key="3">
    <source>
        <dbReference type="PROSITE-ProRule" id="PRU00339"/>
    </source>
</evidence>
<dbReference type="InterPro" id="IPR050498">
    <property type="entry name" value="Ycf3"/>
</dbReference>
<dbReference type="SMART" id="SM00028">
    <property type="entry name" value="TPR"/>
    <property type="match status" value="2"/>
</dbReference>
<dbReference type="Gene3D" id="1.25.40.10">
    <property type="entry name" value="Tetratricopeptide repeat domain"/>
    <property type="match status" value="2"/>
</dbReference>
<reference evidence="4 5" key="1">
    <citation type="submission" date="2020-09" db="EMBL/GenBank/DDBJ databases">
        <title>Characterization of Treponema spp. from bovine digital dermatitis in Korea.</title>
        <authorList>
            <person name="Espiritu H.M."/>
            <person name="Cho Y.I."/>
            <person name="Mamuad L."/>
        </authorList>
    </citation>
    <scope>NUCLEOTIDE SEQUENCE [LARGE SCALE GENOMIC DNA]</scope>
    <source>
        <strain evidence="4 5">KS1</strain>
    </source>
</reference>
<dbReference type="EMBL" id="CP061839">
    <property type="protein sequence ID" value="QOW59923.1"/>
    <property type="molecule type" value="Genomic_DNA"/>
</dbReference>
<name>A0A7S6WMJ9_9SPIR</name>
<organism evidence="4 5">
    <name type="scientific">Treponema pedis</name>
    <dbReference type="NCBI Taxonomy" id="409322"/>
    <lineage>
        <taxon>Bacteria</taxon>
        <taxon>Pseudomonadati</taxon>
        <taxon>Spirochaetota</taxon>
        <taxon>Spirochaetia</taxon>
        <taxon>Spirochaetales</taxon>
        <taxon>Treponemataceae</taxon>
        <taxon>Treponema</taxon>
    </lineage>
</organism>
<protein>
    <submittedName>
        <fullName evidence="4">Tetratricopeptide repeat protein</fullName>
    </submittedName>
</protein>
<dbReference type="Proteomes" id="UP000593915">
    <property type="component" value="Chromosome"/>
</dbReference>
<accession>A0A7S6WMJ9</accession>
<dbReference type="RefSeq" id="WP_024467399.1">
    <property type="nucleotide sequence ID" value="NZ_CP061839.1"/>
</dbReference>
<dbReference type="AlphaFoldDB" id="A0A7S6WMJ9"/>
<feature type="repeat" description="TPR" evidence="3">
    <location>
        <begin position="68"/>
        <end position="101"/>
    </location>
</feature>
<dbReference type="SUPFAM" id="SSF48452">
    <property type="entry name" value="TPR-like"/>
    <property type="match status" value="1"/>
</dbReference>
<dbReference type="PANTHER" id="PTHR44858">
    <property type="entry name" value="TETRATRICOPEPTIDE REPEAT PROTEIN 6"/>
    <property type="match status" value="1"/>
</dbReference>
<feature type="repeat" description="TPR" evidence="3">
    <location>
        <begin position="188"/>
        <end position="221"/>
    </location>
</feature>
<dbReference type="PROSITE" id="PS50005">
    <property type="entry name" value="TPR"/>
    <property type="match status" value="2"/>
</dbReference>
<evidence type="ECO:0000256" key="2">
    <source>
        <dbReference type="ARBA" id="ARBA00022803"/>
    </source>
</evidence>